<sequence length="81" mass="9022">MNSKEEKKKVLNSYEEFDKILKILLIIGIVVVSGFIIYAVLTPKPGYCYLGILNSDKKAENYPTNAAVNESITFYISVGNS</sequence>
<dbReference type="EMBL" id="BARU01032598">
    <property type="protein sequence ID" value="GAH72918.1"/>
    <property type="molecule type" value="Genomic_DNA"/>
</dbReference>
<name>X1JSY3_9ZZZZ</name>
<comment type="caution">
    <text evidence="3">The sequence shown here is derived from an EMBL/GenBank/DDBJ whole genome shotgun (WGS) entry which is preliminary data.</text>
</comment>
<keyword evidence="1" id="KW-1133">Transmembrane helix</keyword>
<feature type="domain" description="DUF1616" evidence="2">
    <location>
        <begin position="12"/>
        <end position="80"/>
    </location>
</feature>
<evidence type="ECO:0000256" key="1">
    <source>
        <dbReference type="SAM" id="Phobius"/>
    </source>
</evidence>
<keyword evidence="1" id="KW-0812">Transmembrane</keyword>
<dbReference type="AlphaFoldDB" id="X1JSY3"/>
<organism evidence="3">
    <name type="scientific">marine sediment metagenome</name>
    <dbReference type="NCBI Taxonomy" id="412755"/>
    <lineage>
        <taxon>unclassified sequences</taxon>
        <taxon>metagenomes</taxon>
        <taxon>ecological metagenomes</taxon>
    </lineage>
</organism>
<evidence type="ECO:0000259" key="2">
    <source>
        <dbReference type="Pfam" id="PF07760"/>
    </source>
</evidence>
<feature type="transmembrane region" description="Helical" evidence="1">
    <location>
        <begin position="20"/>
        <end position="41"/>
    </location>
</feature>
<gene>
    <name evidence="3" type="ORF">S03H2_51387</name>
</gene>
<proteinExistence type="predicted"/>
<dbReference type="InterPro" id="IPR011674">
    <property type="entry name" value="DUF1616"/>
</dbReference>
<reference evidence="3" key="1">
    <citation type="journal article" date="2014" name="Front. Microbiol.">
        <title>High frequency of phylogenetically diverse reductive dehalogenase-homologous genes in deep subseafloor sedimentary metagenomes.</title>
        <authorList>
            <person name="Kawai M."/>
            <person name="Futagami T."/>
            <person name="Toyoda A."/>
            <person name="Takaki Y."/>
            <person name="Nishi S."/>
            <person name="Hori S."/>
            <person name="Arai W."/>
            <person name="Tsubouchi T."/>
            <person name="Morono Y."/>
            <person name="Uchiyama I."/>
            <person name="Ito T."/>
            <person name="Fujiyama A."/>
            <person name="Inagaki F."/>
            <person name="Takami H."/>
        </authorList>
    </citation>
    <scope>NUCLEOTIDE SEQUENCE</scope>
    <source>
        <strain evidence="3">Expedition CK06-06</strain>
    </source>
</reference>
<evidence type="ECO:0000313" key="3">
    <source>
        <dbReference type="EMBL" id="GAH72918.1"/>
    </source>
</evidence>
<protein>
    <recommendedName>
        <fullName evidence="2">DUF1616 domain-containing protein</fullName>
    </recommendedName>
</protein>
<dbReference type="Pfam" id="PF07760">
    <property type="entry name" value="DUF1616"/>
    <property type="match status" value="1"/>
</dbReference>
<keyword evidence="1" id="KW-0472">Membrane</keyword>
<accession>X1JSY3</accession>